<dbReference type="InterPro" id="IPR003959">
    <property type="entry name" value="ATPase_AAA_core"/>
</dbReference>
<reference evidence="3" key="1">
    <citation type="journal article" date="2019" name="Int. J. Syst. Evol. Microbiol.">
        <title>The Global Catalogue of Microorganisms (GCM) 10K type strain sequencing project: providing services to taxonomists for standard genome sequencing and annotation.</title>
        <authorList>
            <consortium name="The Broad Institute Genomics Platform"/>
            <consortium name="The Broad Institute Genome Sequencing Center for Infectious Disease"/>
            <person name="Wu L."/>
            <person name="Ma J."/>
        </authorList>
    </citation>
    <scope>NUCLEOTIDE SEQUENCE [LARGE SCALE GENOMIC DNA]</scope>
    <source>
        <strain evidence="3">KCTC 23314</strain>
    </source>
</reference>
<evidence type="ECO:0000313" key="2">
    <source>
        <dbReference type="EMBL" id="GHC90640.1"/>
    </source>
</evidence>
<proteinExistence type="predicted"/>
<dbReference type="InterPro" id="IPR027417">
    <property type="entry name" value="P-loop_NTPase"/>
</dbReference>
<evidence type="ECO:0000313" key="3">
    <source>
        <dbReference type="Proteomes" id="UP000626210"/>
    </source>
</evidence>
<protein>
    <recommendedName>
        <fullName evidence="1">ATPase AAA-type core domain-containing protein</fullName>
    </recommendedName>
</protein>
<evidence type="ECO:0000259" key="1">
    <source>
        <dbReference type="Pfam" id="PF13304"/>
    </source>
</evidence>
<feature type="domain" description="ATPase AAA-type core" evidence="1">
    <location>
        <begin position="42"/>
        <end position="339"/>
    </location>
</feature>
<sequence length="593" mass="63620">MRNRRGHGRTITEKQPMARIRKIEIANFRGIQLLAWCPTPGINCLIGPGDSGKSTVLDAIDLCLGARRNVQFSDADFFGLDITTPISITLTLGDLDDSMRTLEGFGAYLRGYHANTGVVEDEPSADAEVVLCLNLTVASDLEPSWTLVSDRAAQQGIIKTLAWKDRVALAPTRIGALADFNLGWQRGSVLNRISEERADASAALVKAARDARSAFGDQAEQQLGEALGIVTTTAQQLGVNIGAKAKALLDSHSVSFGGGTISLHNESGIPLRSLGVGSTRLLVAGLQRKAAGQASIVLTDELEYGLEPHRIARFLGSLGAKEAAAPLQVFLTTHSPVALRELSGGQLFVLRRGPLGHEARLVGADNDIQSTIRLYPEAFLAGSVVVCEGASEIGLLRGLDLYRLDQGNASLAALGVALVDCGGGEPDRPYARAAAFQSLGYRVMVLRDDDKKPTPAIEQAFVQNGGTVVAYRAGRALEDELFGSLTPAACQRLIGYANELHGDLIVEHLRTVSNNTLTFQQVWDEIQNTGHLSAECRAILGQAARIRKAGWFKSISWMEDVARTIVAPDLHLCDQGFRALMDQVFGWATDGPR</sequence>
<organism evidence="2 3">
    <name type="scientific">Pseudorhodoferax aquiterrae</name>
    <dbReference type="NCBI Taxonomy" id="747304"/>
    <lineage>
        <taxon>Bacteria</taxon>
        <taxon>Pseudomonadati</taxon>
        <taxon>Pseudomonadota</taxon>
        <taxon>Betaproteobacteria</taxon>
        <taxon>Burkholderiales</taxon>
        <taxon>Comamonadaceae</taxon>
    </lineage>
</organism>
<dbReference type="PANTHER" id="PTHR43581:SF4">
    <property type="entry name" value="ATP_GTP PHOSPHATASE"/>
    <property type="match status" value="1"/>
</dbReference>
<accession>A0ABQ3G628</accession>
<gene>
    <name evidence="2" type="ORF">GCM10007320_39080</name>
</gene>
<dbReference type="PANTHER" id="PTHR43581">
    <property type="entry name" value="ATP/GTP PHOSPHATASE"/>
    <property type="match status" value="1"/>
</dbReference>
<keyword evidence="3" id="KW-1185">Reference proteome</keyword>
<dbReference type="Proteomes" id="UP000626210">
    <property type="component" value="Unassembled WGS sequence"/>
</dbReference>
<comment type="caution">
    <text evidence="2">The sequence shown here is derived from an EMBL/GenBank/DDBJ whole genome shotgun (WGS) entry which is preliminary data.</text>
</comment>
<dbReference type="EMBL" id="BMYK01000013">
    <property type="protein sequence ID" value="GHC90640.1"/>
    <property type="molecule type" value="Genomic_DNA"/>
</dbReference>
<dbReference type="InterPro" id="IPR051396">
    <property type="entry name" value="Bact_Antivir_Def_Nuclease"/>
</dbReference>
<dbReference type="Gene3D" id="3.40.50.300">
    <property type="entry name" value="P-loop containing nucleotide triphosphate hydrolases"/>
    <property type="match status" value="1"/>
</dbReference>
<dbReference type="SUPFAM" id="SSF52540">
    <property type="entry name" value="P-loop containing nucleoside triphosphate hydrolases"/>
    <property type="match status" value="1"/>
</dbReference>
<dbReference type="Pfam" id="PF13304">
    <property type="entry name" value="AAA_21"/>
    <property type="match status" value="1"/>
</dbReference>
<name>A0ABQ3G628_9BURK</name>